<dbReference type="HOGENOM" id="CLU_2537238_0_0_10"/>
<name>A0A077EMH9_9FLAO</name>
<accession>A0A077EMH9</accession>
<proteinExistence type="predicted"/>
<dbReference type="RefSeq" id="WP_009089860.1">
    <property type="nucleotide sequence ID" value="NZ_CP007547.1"/>
</dbReference>
<protein>
    <submittedName>
        <fullName evidence="1">Uncharacterized protein</fullName>
    </submittedName>
</protein>
<evidence type="ECO:0000313" key="2">
    <source>
        <dbReference type="Proteomes" id="UP000028933"/>
    </source>
</evidence>
<reference evidence="1 2" key="1">
    <citation type="journal article" date="2013" name="Lancet">
        <title>First case of E anophelis outbreak in an intensive-care unit.</title>
        <authorList>
            <person name="Teo J."/>
            <person name="Tan S.Y."/>
            <person name="Tay M."/>
            <person name="Ding Y."/>
            <person name="Kjelleberg S."/>
            <person name="Givskov M."/>
            <person name="Lin R.T."/>
            <person name="Yang L."/>
        </authorList>
    </citation>
    <scope>NUCLEOTIDE SEQUENCE [LARGE SCALE GENOMIC DNA]</scope>
    <source>
        <strain evidence="1 2">NUHP1</strain>
    </source>
</reference>
<dbReference type="Proteomes" id="UP000028933">
    <property type="component" value="Chromosome"/>
</dbReference>
<gene>
    <name evidence="1" type="ORF">BD94_2975</name>
</gene>
<sequence length="83" mass="9870">MEIVLVNNNVSGIGDNFSDAKFYFENIRKELYQKLSDYYGKVSLCLMPNFKFSINIEKCDNIEEVKKIIHDMPKNLQEWIFKK</sequence>
<dbReference type="KEGG" id="eao:BD94_2975"/>
<dbReference type="STRING" id="1338011.BD94_2975"/>
<organism evidence="1 2">
    <name type="scientific">Elizabethkingia anophelis NUHP1</name>
    <dbReference type="NCBI Taxonomy" id="1338011"/>
    <lineage>
        <taxon>Bacteria</taxon>
        <taxon>Pseudomonadati</taxon>
        <taxon>Bacteroidota</taxon>
        <taxon>Flavobacteriia</taxon>
        <taxon>Flavobacteriales</taxon>
        <taxon>Weeksellaceae</taxon>
        <taxon>Elizabethkingia</taxon>
    </lineage>
</organism>
<dbReference type="AlphaFoldDB" id="A0A077EMH9"/>
<evidence type="ECO:0000313" key="1">
    <source>
        <dbReference type="EMBL" id="AIL46750.1"/>
    </source>
</evidence>
<dbReference type="eggNOG" id="ENOG503111V">
    <property type="taxonomic scope" value="Bacteria"/>
</dbReference>
<dbReference type="EMBL" id="CP007547">
    <property type="protein sequence ID" value="AIL46750.1"/>
    <property type="molecule type" value="Genomic_DNA"/>
</dbReference>
<dbReference type="GeneID" id="56684142"/>